<dbReference type="SUPFAM" id="SSF54427">
    <property type="entry name" value="NTF2-like"/>
    <property type="match status" value="1"/>
</dbReference>
<dbReference type="Gene3D" id="3.10.450.50">
    <property type="match status" value="1"/>
</dbReference>
<name>A0ABV0M5S2_9HYPH</name>
<dbReference type="RefSeq" id="WP_227703937.1">
    <property type="nucleotide sequence ID" value="NZ_JBEAAL010000016.1"/>
</dbReference>
<accession>A0ABV0M5S2</accession>
<organism evidence="2 3">
    <name type="scientific">Neorhizobium phenanthreniclasticum</name>
    <dbReference type="NCBI Taxonomy" id="3157917"/>
    <lineage>
        <taxon>Bacteria</taxon>
        <taxon>Pseudomonadati</taxon>
        <taxon>Pseudomonadota</taxon>
        <taxon>Alphaproteobacteria</taxon>
        <taxon>Hyphomicrobiales</taxon>
        <taxon>Rhizobiaceae</taxon>
        <taxon>Rhizobium/Agrobacterium group</taxon>
        <taxon>Neorhizobium</taxon>
    </lineage>
</organism>
<dbReference type="InterPro" id="IPR037401">
    <property type="entry name" value="SnoaL-like"/>
</dbReference>
<dbReference type="EMBL" id="JBEAAL010000016">
    <property type="protein sequence ID" value="MEQ1407234.1"/>
    <property type="molecule type" value="Genomic_DNA"/>
</dbReference>
<gene>
    <name evidence="2" type="ORF">ABK249_20075</name>
</gene>
<evidence type="ECO:0000313" key="3">
    <source>
        <dbReference type="Proteomes" id="UP001496627"/>
    </source>
</evidence>
<keyword evidence="3" id="KW-1185">Reference proteome</keyword>
<dbReference type="Pfam" id="PF12680">
    <property type="entry name" value="SnoaL_2"/>
    <property type="match status" value="1"/>
</dbReference>
<protein>
    <submittedName>
        <fullName evidence="2">Nuclear transport factor 2 family protein</fullName>
    </submittedName>
</protein>
<evidence type="ECO:0000313" key="2">
    <source>
        <dbReference type="EMBL" id="MEQ1407234.1"/>
    </source>
</evidence>
<evidence type="ECO:0000259" key="1">
    <source>
        <dbReference type="Pfam" id="PF12680"/>
    </source>
</evidence>
<feature type="domain" description="SnoaL-like" evidence="1">
    <location>
        <begin position="9"/>
        <end position="108"/>
    </location>
</feature>
<dbReference type="Proteomes" id="UP001496627">
    <property type="component" value="Unassembled WGS sequence"/>
</dbReference>
<reference evidence="2 3" key="1">
    <citation type="submission" date="2024-05" db="EMBL/GenBank/DDBJ databases">
        <title>Neorhizobium sp. Rsf11, a plant growth promoting and heavy metal resistant PAH-degrader.</title>
        <authorList>
            <person name="Golubev S.N."/>
            <person name="Muratova A.Y."/>
            <person name="Markelova M.I."/>
        </authorList>
    </citation>
    <scope>NUCLEOTIDE SEQUENCE [LARGE SCALE GENOMIC DNA]</scope>
    <source>
        <strain evidence="2 3">Rsf11</strain>
    </source>
</reference>
<dbReference type="InterPro" id="IPR032710">
    <property type="entry name" value="NTF2-like_dom_sf"/>
</dbReference>
<proteinExistence type="predicted"/>
<sequence>MTDANTHAERYLAIWNETEAGRRLVLIAEAWTEDAVYVDPLMRGEGHEGINGLVEGVQARFPGFRFTPIGSADGYGDNLRFSWGLGPEGAEPVIRGTDFAALESGRFKAVHGFLDQIPAAA</sequence>
<comment type="caution">
    <text evidence="2">The sequence shown here is derived from an EMBL/GenBank/DDBJ whole genome shotgun (WGS) entry which is preliminary data.</text>
</comment>